<evidence type="ECO:0000256" key="2">
    <source>
        <dbReference type="PROSITE-ProRule" id="PRU00335"/>
    </source>
</evidence>
<evidence type="ECO:0000259" key="4">
    <source>
        <dbReference type="PROSITE" id="PS50977"/>
    </source>
</evidence>
<evidence type="ECO:0000256" key="3">
    <source>
        <dbReference type="SAM" id="MobiDB-lite"/>
    </source>
</evidence>
<dbReference type="GO" id="GO:0000976">
    <property type="term" value="F:transcription cis-regulatory region binding"/>
    <property type="evidence" value="ECO:0007669"/>
    <property type="project" value="TreeGrafter"/>
</dbReference>
<feature type="DNA-binding region" description="H-T-H motif" evidence="2">
    <location>
        <begin position="72"/>
        <end position="91"/>
    </location>
</feature>
<keyword evidence="1 2" id="KW-0238">DNA-binding</keyword>
<dbReference type="InterPro" id="IPR050109">
    <property type="entry name" value="HTH-type_TetR-like_transc_reg"/>
</dbReference>
<dbReference type="InterPro" id="IPR001647">
    <property type="entry name" value="HTH_TetR"/>
</dbReference>
<proteinExistence type="predicted"/>
<dbReference type="Proteomes" id="UP000254118">
    <property type="component" value="Unassembled WGS sequence"/>
</dbReference>
<evidence type="ECO:0000256" key="1">
    <source>
        <dbReference type="ARBA" id="ARBA00023125"/>
    </source>
</evidence>
<feature type="region of interest" description="Disordered" evidence="3">
    <location>
        <begin position="22"/>
        <end position="44"/>
    </location>
</feature>
<evidence type="ECO:0000313" key="6">
    <source>
        <dbReference type="Proteomes" id="UP000254118"/>
    </source>
</evidence>
<organism evidence="5 6">
    <name type="scientific">Dermatophilus congolensis</name>
    <dbReference type="NCBI Taxonomy" id="1863"/>
    <lineage>
        <taxon>Bacteria</taxon>
        <taxon>Bacillati</taxon>
        <taxon>Actinomycetota</taxon>
        <taxon>Actinomycetes</taxon>
        <taxon>Micrococcales</taxon>
        <taxon>Dermatophilaceae</taxon>
        <taxon>Dermatophilus</taxon>
    </lineage>
</organism>
<evidence type="ECO:0000313" key="5">
    <source>
        <dbReference type="EMBL" id="STD14004.1"/>
    </source>
</evidence>
<feature type="domain" description="HTH tetR-type" evidence="4">
    <location>
        <begin position="49"/>
        <end position="109"/>
    </location>
</feature>
<reference evidence="5 6" key="1">
    <citation type="submission" date="2018-06" db="EMBL/GenBank/DDBJ databases">
        <authorList>
            <consortium name="Pathogen Informatics"/>
            <person name="Doyle S."/>
        </authorList>
    </citation>
    <scope>NUCLEOTIDE SEQUENCE [LARGE SCALE GENOMIC DNA]</scope>
    <source>
        <strain evidence="5 6">NCTC7915</strain>
    </source>
</reference>
<dbReference type="EMBL" id="UFYA01000001">
    <property type="protein sequence ID" value="STD14004.1"/>
    <property type="molecule type" value="Genomic_DNA"/>
</dbReference>
<protein>
    <submittedName>
        <fullName evidence="5">Pyrimidine utilization regulatory protein R</fullName>
    </submittedName>
</protein>
<dbReference type="AlphaFoldDB" id="A0AA46BPT4"/>
<dbReference type="GO" id="GO:0003700">
    <property type="term" value="F:DNA-binding transcription factor activity"/>
    <property type="evidence" value="ECO:0007669"/>
    <property type="project" value="TreeGrafter"/>
</dbReference>
<dbReference type="SUPFAM" id="SSF46689">
    <property type="entry name" value="Homeodomain-like"/>
    <property type="match status" value="1"/>
</dbReference>
<dbReference type="InterPro" id="IPR009057">
    <property type="entry name" value="Homeodomain-like_sf"/>
</dbReference>
<dbReference type="Gene3D" id="1.10.357.10">
    <property type="entry name" value="Tetracycline Repressor, domain 2"/>
    <property type="match status" value="1"/>
</dbReference>
<name>A0AA46BPT4_9MICO</name>
<gene>
    <name evidence="5" type="ORF">NCTC7915_02032</name>
</gene>
<dbReference type="Pfam" id="PF00440">
    <property type="entry name" value="TetR_N"/>
    <property type="match status" value="1"/>
</dbReference>
<dbReference type="PROSITE" id="PS50977">
    <property type="entry name" value="HTH_TETR_2"/>
    <property type="match status" value="1"/>
</dbReference>
<accession>A0AA46BPT4</accession>
<comment type="caution">
    <text evidence="5">The sequence shown here is derived from an EMBL/GenBank/DDBJ whole genome shotgun (WGS) entry which is preliminary data.</text>
</comment>
<dbReference type="PANTHER" id="PTHR30055">
    <property type="entry name" value="HTH-TYPE TRANSCRIPTIONAL REGULATOR RUTR"/>
    <property type="match status" value="1"/>
</dbReference>
<sequence length="242" mass="26243">MCWFNFESAQLLRVYGRRMTGDKNESSVTKTRISKKSAATMSRRERARADKRARILSAAADRLRAQGFERTTVAQVAEDADVAVGTVFQYAATKAELLMMVAHEQWATLISENLARVEATTEENPELWDDVERMARLVVQPLVEFALEQPENSAAVARELLFGAEGPHRSSVVVLAAQVEAVIAEVLRRGGRPEGAEAAARLIVSGAVLELNRTRTGLADAGSVETRLATLIGVAVAGAAPR</sequence>
<dbReference type="PANTHER" id="PTHR30055:SF226">
    <property type="entry name" value="HTH-TYPE TRANSCRIPTIONAL REGULATOR PKSA"/>
    <property type="match status" value="1"/>
</dbReference>